<dbReference type="SUPFAM" id="SSF55073">
    <property type="entry name" value="Nucleotide cyclase"/>
    <property type="match status" value="3"/>
</dbReference>
<dbReference type="GO" id="GO:0071111">
    <property type="term" value="F:cyclic-guanylate-specific phosphodiesterase activity"/>
    <property type="evidence" value="ECO:0007669"/>
    <property type="project" value="InterPro"/>
</dbReference>
<gene>
    <name evidence="3" type="ORF">IV49_GL000547</name>
</gene>
<dbReference type="InterPro" id="IPR035965">
    <property type="entry name" value="PAS-like_dom_sf"/>
</dbReference>
<dbReference type="InterPro" id="IPR013656">
    <property type="entry name" value="PAS_4"/>
</dbReference>
<dbReference type="NCBIfam" id="TIGR00254">
    <property type="entry name" value="GGDEF"/>
    <property type="match status" value="1"/>
</dbReference>
<dbReference type="EMBL" id="JQBL01000017">
    <property type="protein sequence ID" value="KRN49940.1"/>
    <property type="molecule type" value="Genomic_DNA"/>
</dbReference>
<dbReference type="InterPro" id="IPR035919">
    <property type="entry name" value="EAL_sf"/>
</dbReference>
<dbReference type="PATRIC" id="fig|1410657.5.peg.573"/>
<dbReference type="PROSITE" id="PS50883">
    <property type="entry name" value="EAL"/>
    <property type="match status" value="1"/>
</dbReference>
<dbReference type="InterPro" id="IPR029787">
    <property type="entry name" value="Nucleotide_cyclase"/>
</dbReference>
<dbReference type="SUPFAM" id="SSF141868">
    <property type="entry name" value="EAL domain-like"/>
    <property type="match status" value="1"/>
</dbReference>
<dbReference type="PROSITE" id="PS50887">
    <property type="entry name" value="GGDEF"/>
    <property type="match status" value="2"/>
</dbReference>
<sequence length="1277" mass="149072">MTMKEKKQGLTIEEIREQLQWEERHDEQTGTIKIAYLSHYEKLFKNKYVRVAYIRLYGLSYLLDVKGYAVCDEVLHVAGYILVDYFGENCVFRVGLDGFLVVTEHFDEEWHFIDKLEEYRSFITSFKFSLSKPQVKVFVGISEGNVNDENTIDNMLNNCKEKQRIAFENDLYYVDDHIEDLEELLGYHKDGRKDHLTGLMNMDAFIEYSKRIINTEFTKKLKKVIIYFNIENFKAYNENYGFEAGNELIRDLGAELKKTFPNRLVSRFAEDHFLVLTYEKGVEEKIESIATQFLAKYITLKAGIYRVDHLASKNITVACDKAKIACDAIKRKYNVHFNYFNSEMDSMLRLEQHIVDHIDEALQKKWIKIYFQPVIRTLSQSICGFEALSRWDDPQFGMIRPDVFIGVLERYHLITKLSDYVVDCICEKYAYYVDKVPVVPVSVNFSILDFESASLLERIDRKLEKVNLPREMFQIEVTESLLSNNQDYMKKQIKKFNDAGYLVWLDDFGSGYSSLNVLKDYKVDTLKIDMLFLKNFSERSKTIIEFVVNMAKALGIHTLVEGVETKEQFDFLKDICCEKIQGYYFGKPEPMDDIMNKVICGEADIEDQNQRYYYKDIGKINPLSNDPFGDEGLHLTNVPIGIFQQKDNKVEFLYTNEFFLNELVSIGIETEEELARRIEDQISSTAKRVQEALDSLEYGEETSMDFIDGKNLIALRYKNIAAAKDRKAYLMSVRNLSKEYSVLRNMRLDETKQTIYALFDQVYLVNLKNNAVETIYTHVGLKKENNISNLTQLIDKTVKTMIYIDDRDRFIEFMNLEDINTRLEKTHVVSEAFRYAESSMEYKWRIFELSYANNKDQVIFSIRPLDESKKNVYLNFHGYSVSKDTGLTEEALWNTLKDQVPAGLFWKDTNRRFVGVNKMFRDYYDIKSMDDIVGKNDEEMGWHVDPDPFMNDEIRVLQKGERTRNVPGKCLCKGENREIAASKMPVYNDGKIVGLLGYFVDTTDEKKRANIIKSLGNHDSETGMLNWNGVMSNSMYYIEGYQLRNQEFMIVYINVLNITYYNQLHGKEVLTHMLQNVGEQISKYIGVTGVVGYIGMGKFVVLKQFENKEDMVKVKRELLAHISTVTQVDRISFTLRFNIGVCAFSETNDMELAFRLAQQRASKNYSVQEDDDVKQKIAEEMNKYQEIFDVVRCVDIDSYKTYILEDCKLKEVKKRCYEFFEKDHPCSSCIAKKALITHEEWAKIIYNGATHVVIARAMPIKGRNFVLIYTKKLNKES</sequence>
<dbReference type="SMART" id="SM00052">
    <property type="entry name" value="EAL"/>
    <property type="match status" value="1"/>
</dbReference>
<evidence type="ECO:0000313" key="4">
    <source>
        <dbReference type="Proteomes" id="UP000051841"/>
    </source>
</evidence>
<proteinExistence type="predicted"/>
<keyword evidence="4" id="KW-1185">Reference proteome</keyword>
<evidence type="ECO:0000259" key="1">
    <source>
        <dbReference type="PROSITE" id="PS50883"/>
    </source>
</evidence>
<evidence type="ECO:0008006" key="5">
    <source>
        <dbReference type="Google" id="ProtNLM"/>
    </source>
</evidence>
<dbReference type="InterPro" id="IPR050706">
    <property type="entry name" value="Cyclic-di-GMP_PDE-like"/>
</dbReference>
<dbReference type="Gene3D" id="3.30.450.20">
    <property type="entry name" value="PAS domain"/>
    <property type="match status" value="1"/>
</dbReference>
<name>A0A0R2HKR8_9FIRM</name>
<dbReference type="Proteomes" id="UP000051841">
    <property type="component" value="Unassembled WGS sequence"/>
</dbReference>
<dbReference type="CDD" id="cd01948">
    <property type="entry name" value="EAL"/>
    <property type="match status" value="1"/>
</dbReference>
<dbReference type="Gene3D" id="3.20.20.450">
    <property type="entry name" value="EAL domain"/>
    <property type="match status" value="1"/>
</dbReference>
<feature type="domain" description="GGDEF" evidence="2">
    <location>
        <begin position="221"/>
        <end position="342"/>
    </location>
</feature>
<reference evidence="3 4" key="1">
    <citation type="journal article" date="2015" name="Genome Announc.">
        <title>Expanding the biotechnology potential of lactobacilli through comparative genomics of 213 strains and associated genera.</title>
        <authorList>
            <person name="Sun Z."/>
            <person name="Harris H.M."/>
            <person name="McCann A."/>
            <person name="Guo C."/>
            <person name="Argimon S."/>
            <person name="Zhang W."/>
            <person name="Yang X."/>
            <person name="Jeffery I.B."/>
            <person name="Cooney J.C."/>
            <person name="Kagawa T.F."/>
            <person name="Liu W."/>
            <person name="Song Y."/>
            <person name="Salvetti E."/>
            <person name="Wrobel A."/>
            <person name="Rasinkangas P."/>
            <person name="Parkhill J."/>
            <person name="Rea M.C."/>
            <person name="O'Sullivan O."/>
            <person name="Ritari J."/>
            <person name="Douillard F.P."/>
            <person name="Paul Ross R."/>
            <person name="Yang R."/>
            <person name="Briner A.E."/>
            <person name="Felis G.E."/>
            <person name="de Vos W.M."/>
            <person name="Barrangou R."/>
            <person name="Klaenhammer T.R."/>
            <person name="Caufield P.W."/>
            <person name="Cui Y."/>
            <person name="Zhang H."/>
            <person name="O'Toole P.W."/>
        </authorList>
    </citation>
    <scope>NUCLEOTIDE SEQUENCE [LARGE SCALE GENOMIC DNA]</scope>
    <source>
        <strain evidence="3 4">DSM 20405</strain>
    </source>
</reference>
<organism evidence="3 4">
    <name type="scientific">Kandleria vitulina DSM 20405</name>
    <dbReference type="NCBI Taxonomy" id="1410657"/>
    <lineage>
        <taxon>Bacteria</taxon>
        <taxon>Bacillati</taxon>
        <taxon>Bacillota</taxon>
        <taxon>Erysipelotrichia</taxon>
        <taxon>Erysipelotrichales</taxon>
        <taxon>Coprobacillaceae</taxon>
        <taxon>Kandleria</taxon>
    </lineage>
</organism>
<feature type="domain" description="GGDEF" evidence="2">
    <location>
        <begin position="1046"/>
        <end position="1171"/>
    </location>
</feature>
<feature type="domain" description="EAL" evidence="1">
    <location>
        <begin position="351"/>
        <end position="602"/>
    </location>
</feature>
<protein>
    <recommendedName>
        <fullName evidence="5">Signal transduction diguanylate cyclase</fullName>
    </recommendedName>
</protein>
<dbReference type="AlphaFoldDB" id="A0A0R2HKR8"/>
<evidence type="ECO:0000313" key="3">
    <source>
        <dbReference type="EMBL" id="KRN49940.1"/>
    </source>
</evidence>
<evidence type="ECO:0000259" key="2">
    <source>
        <dbReference type="PROSITE" id="PS50887"/>
    </source>
</evidence>
<dbReference type="Pfam" id="PF00563">
    <property type="entry name" value="EAL"/>
    <property type="match status" value="1"/>
</dbReference>
<comment type="caution">
    <text evidence="3">The sequence shown here is derived from an EMBL/GenBank/DDBJ whole genome shotgun (WGS) entry which is preliminary data.</text>
</comment>
<dbReference type="Pfam" id="PF08448">
    <property type="entry name" value="PAS_4"/>
    <property type="match status" value="1"/>
</dbReference>
<dbReference type="InterPro" id="IPR001633">
    <property type="entry name" value="EAL_dom"/>
</dbReference>
<accession>A0A0R2HKR8</accession>
<dbReference type="PANTHER" id="PTHR33121">
    <property type="entry name" value="CYCLIC DI-GMP PHOSPHODIESTERASE PDEF"/>
    <property type="match status" value="1"/>
</dbReference>
<dbReference type="Pfam" id="PF00990">
    <property type="entry name" value="GGDEF"/>
    <property type="match status" value="2"/>
</dbReference>
<dbReference type="InterPro" id="IPR043128">
    <property type="entry name" value="Rev_trsase/Diguanyl_cyclase"/>
</dbReference>
<dbReference type="PANTHER" id="PTHR33121:SF71">
    <property type="entry name" value="OXYGEN SENSOR PROTEIN DOSP"/>
    <property type="match status" value="1"/>
</dbReference>
<dbReference type="InterPro" id="IPR000160">
    <property type="entry name" value="GGDEF_dom"/>
</dbReference>
<dbReference type="SUPFAM" id="SSF55785">
    <property type="entry name" value="PYP-like sensor domain (PAS domain)"/>
    <property type="match status" value="1"/>
</dbReference>
<dbReference type="Gene3D" id="3.30.70.270">
    <property type="match status" value="3"/>
</dbReference>
<dbReference type="SMART" id="SM00267">
    <property type="entry name" value="GGDEF"/>
    <property type="match status" value="1"/>
</dbReference>